<keyword evidence="4" id="KW-1185">Reference proteome</keyword>
<accession>A0A1G9AVW1</accession>
<feature type="domain" description="VanZ-like" evidence="2">
    <location>
        <begin position="24"/>
        <end position="141"/>
    </location>
</feature>
<feature type="transmembrane region" description="Helical" evidence="1">
    <location>
        <begin position="99"/>
        <end position="119"/>
    </location>
</feature>
<gene>
    <name evidence="3" type="ORF">SAMN04488540_12529</name>
</gene>
<dbReference type="Pfam" id="PF04892">
    <property type="entry name" value="VanZ"/>
    <property type="match status" value="1"/>
</dbReference>
<keyword evidence="1" id="KW-0812">Transmembrane</keyword>
<feature type="transmembrane region" description="Helical" evidence="1">
    <location>
        <begin position="43"/>
        <end position="60"/>
    </location>
</feature>
<name>A0A1G9AVW1_9GAMM</name>
<reference evidence="4" key="1">
    <citation type="submission" date="2016-10" db="EMBL/GenBank/DDBJ databases">
        <authorList>
            <person name="Varghese N."/>
            <person name="Submissions S."/>
        </authorList>
    </citation>
    <scope>NUCLEOTIDE SEQUENCE [LARGE SCALE GENOMIC DNA]</scope>
    <source>
        <strain evidence="4">DSM 23317</strain>
    </source>
</reference>
<dbReference type="PANTHER" id="PTHR28008">
    <property type="entry name" value="DOMAIN PROTEIN, PUTATIVE (AFU_ORTHOLOGUE AFUA_3G10980)-RELATED"/>
    <property type="match status" value="1"/>
</dbReference>
<evidence type="ECO:0000256" key="1">
    <source>
        <dbReference type="SAM" id="Phobius"/>
    </source>
</evidence>
<keyword evidence="1" id="KW-0472">Membrane</keyword>
<proteinExistence type="predicted"/>
<dbReference type="NCBIfam" id="NF037970">
    <property type="entry name" value="vanZ_1"/>
    <property type="match status" value="1"/>
</dbReference>
<sequence>MTITSGQNSDLESLAQEWDFCPWVAIIAPMMILTSPSPQQRQWFRFSLLLVIGAFSYLLFGEPSYPQPFSHTDKLGHLAGFATLALLLHLAFDWPKSGQFAVLALYAGLVELVQSYLPYRQADPMDWLADMAGVLMFHLFLEAVRRWQRP</sequence>
<dbReference type="Proteomes" id="UP000199527">
    <property type="component" value="Unassembled WGS sequence"/>
</dbReference>
<keyword evidence="1" id="KW-1133">Transmembrane helix</keyword>
<dbReference type="AlphaFoldDB" id="A0A1G9AVW1"/>
<feature type="transmembrane region" description="Helical" evidence="1">
    <location>
        <begin position="125"/>
        <end position="144"/>
    </location>
</feature>
<dbReference type="EMBL" id="FNEM01000025">
    <property type="protein sequence ID" value="SDK31014.1"/>
    <property type="molecule type" value="Genomic_DNA"/>
</dbReference>
<feature type="transmembrane region" description="Helical" evidence="1">
    <location>
        <begin position="75"/>
        <end position="92"/>
    </location>
</feature>
<dbReference type="RefSeq" id="WP_090368269.1">
    <property type="nucleotide sequence ID" value="NZ_FNEM01000025.1"/>
</dbReference>
<organism evidence="3 4">
    <name type="scientific">Ferrimonas sediminum</name>
    <dbReference type="NCBI Taxonomy" id="718193"/>
    <lineage>
        <taxon>Bacteria</taxon>
        <taxon>Pseudomonadati</taxon>
        <taxon>Pseudomonadota</taxon>
        <taxon>Gammaproteobacteria</taxon>
        <taxon>Alteromonadales</taxon>
        <taxon>Ferrimonadaceae</taxon>
        <taxon>Ferrimonas</taxon>
    </lineage>
</organism>
<evidence type="ECO:0000259" key="2">
    <source>
        <dbReference type="Pfam" id="PF04892"/>
    </source>
</evidence>
<protein>
    <submittedName>
        <fullName evidence="3">VanZ like family protein</fullName>
    </submittedName>
</protein>
<evidence type="ECO:0000313" key="4">
    <source>
        <dbReference type="Proteomes" id="UP000199527"/>
    </source>
</evidence>
<evidence type="ECO:0000313" key="3">
    <source>
        <dbReference type="EMBL" id="SDK31014.1"/>
    </source>
</evidence>
<dbReference type="PANTHER" id="PTHR28008:SF1">
    <property type="entry name" value="DOMAIN PROTEIN, PUTATIVE (AFU_ORTHOLOGUE AFUA_3G10980)-RELATED"/>
    <property type="match status" value="1"/>
</dbReference>
<dbReference type="InterPro" id="IPR006976">
    <property type="entry name" value="VanZ-like"/>
</dbReference>